<dbReference type="AlphaFoldDB" id="A0A378RNH8"/>
<dbReference type="SUPFAM" id="SSF111369">
    <property type="entry name" value="HlyD-like secretion proteins"/>
    <property type="match status" value="1"/>
</dbReference>
<name>A0A378RNH8_MYROD</name>
<dbReference type="InterPro" id="IPR058792">
    <property type="entry name" value="Beta-barrel_RND_2"/>
</dbReference>
<dbReference type="PANTHER" id="PTHR30469">
    <property type="entry name" value="MULTIDRUG RESISTANCE PROTEIN MDTA"/>
    <property type="match status" value="1"/>
</dbReference>
<dbReference type="GO" id="GO:1990281">
    <property type="term" value="C:efflux pump complex"/>
    <property type="evidence" value="ECO:0007669"/>
    <property type="project" value="TreeGrafter"/>
</dbReference>
<protein>
    <submittedName>
        <fullName evidence="5">Efflux pump periplasmic linker BepF</fullName>
    </submittedName>
</protein>
<dbReference type="RefSeq" id="WP_115091467.1">
    <property type="nucleotide sequence ID" value="NZ_CP068107.1"/>
</dbReference>
<dbReference type="Gene3D" id="2.40.30.170">
    <property type="match status" value="1"/>
</dbReference>
<dbReference type="GO" id="GO:0015562">
    <property type="term" value="F:efflux transmembrane transporter activity"/>
    <property type="evidence" value="ECO:0007669"/>
    <property type="project" value="TreeGrafter"/>
</dbReference>
<dbReference type="PROSITE" id="PS51257">
    <property type="entry name" value="PROKAR_LIPOPROTEIN"/>
    <property type="match status" value="1"/>
</dbReference>
<evidence type="ECO:0000313" key="5">
    <source>
        <dbReference type="EMBL" id="STZ28545.1"/>
    </source>
</evidence>
<dbReference type="PANTHER" id="PTHR30469:SF37">
    <property type="entry name" value="RAGD PROTEIN"/>
    <property type="match status" value="1"/>
</dbReference>
<keyword evidence="2" id="KW-0732">Signal</keyword>
<accession>A0A378RNH8</accession>
<feature type="domain" description="CusB-like beta-barrel" evidence="3">
    <location>
        <begin position="215"/>
        <end position="287"/>
    </location>
</feature>
<sequence length="359" mass="39431">MKRYVILSLTILGSTLFFTACKDNAPTEKTATPPTVTVDLSTSPLQELNPTYSITVPGEIKPYEQVALYAKVSGFIKHLYVDRGDHVKKGQLLALLEAPEMNQRALSDQSIQDKAYSDYLLAKQVYDRLLEASRTTGAVAQVELERAQSTMNSTKSAFESAKASTAQAKQLQDYLRIVAPFDGIITQRNLSNGSLVGNNGNTPIFEMAQNNQLRLTVAIPEKHAGAIQKTAAATFTISAYPGEQFTAQLSRTSGVLNQQDRSLTLEFDLDNTNGKLQGGDYAQVKLALQRKQPTLWMATKSILNTQSGNFVITKKGDQLSRIPVELGVQLDTLTEVFGALHKEDLVINKPSEEMKNSKK</sequence>
<feature type="chain" id="PRO_5017078185" evidence="2">
    <location>
        <begin position="20"/>
        <end position="359"/>
    </location>
</feature>
<evidence type="ECO:0000256" key="1">
    <source>
        <dbReference type="ARBA" id="ARBA00009477"/>
    </source>
</evidence>
<gene>
    <name evidence="5" type="primary">bepF_2</name>
    <name evidence="5" type="ORF">NCTC11179_02096</name>
</gene>
<feature type="domain" description="CzcB-like barrel-sandwich hybrid" evidence="4">
    <location>
        <begin position="66"/>
        <end position="200"/>
    </location>
</feature>
<dbReference type="Pfam" id="PF25954">
    <property type="entry name" value="Beta-barrel_RND_2"/>
    <property type="match status" value="1"/>
</dbReference>
<proteinExistence type="inferred from homology"/>
<dbReference type="Pfam" id="PF25973">
    <property type="entry name" value="BSH_CzcB"/>
    <property type="match status" value="1"/>
</dbReference>
<comment type="similarity">
    <text evidence="1">Belongs to the membrane fusion protein (MFP) (TC 8.A.1) family.</text>
</comment>
<keyword evidence="6" id="KW-1185">Reference proteome</keyword>
<evidence type="ECO:0000256" key="2">
    <source>
        <dbReference type="SAM" id="SignalP"/>
    </source>
</evidence>
<dbReference type="Gene3D" id="1.10.287.470">
    <property type="entry name" value="Helix hairpin bin"/>
    <property type="match status" value="1"/>
</dbReference>
<evidence type="ECO:0000313" key="6">
    <source>
        <dbReference type="Proteomes" id="UP000255024"/>
    </source>
</evidence>
<dbReference type="InterPro" id="IPR058647">
    <property type="entry name" value="BSH_CzcB-like"/>
</dbReference>
<dbReference type="Gene3D" id="2.40.50.100">
    <property type="match status" value="1"/>
</dbReference>
<dbReference type="Gene3D" id="2.40.420.20">
    <property type="match status" value="1"/>
</dbReference>
<dbReference type="EMBL" id="UGQL01000001">
    <property type="protein sequence ID" value="STZ28545.1"/>
    <property type="molecule type" value="Genomic_DNA"/>
</dbReference>
<feature type="signal peptide" evidence="2">
    <location>
        <begin position="1"/>
        <end position="19"/>
    </location>
</feature>
<dbReference type="NCBIfam" id="TIGR01730">
    <property type="entry name" value="RND_mfp"/>
    <property type="match status" value="1"/>
</dbReference>
<reference evidence="5 6" key="1">
    <citation type="submission" date="2018-06" db="EMBL/GenBank/DDBJ databases">
        <authorList>
            <consortium name="Pathogen Informatics"/>
            <person name="Doyle S."/>
        </authorList>
    </citation>
    <scope>NUCLEOTIDE SEQUENCE [LARGE SCALE GENOMIC DNA]</scope>
    <source>
        <strain evidence="5 6">NCTC11179</strain>
    </source>
</reference>
<dbReference type="InterPro" id="IPR006143">
    <property type="entry name" value="RND_pump_MFP"/>
</dbReference>
<dbReference type="Proteomes" id="UP000255024">
    <property type="component" value="Unassembled WGS sequence"/>
</dbReference>
<organism evidence="5 6">
    <name type="scientific">Myroides odoratus</name>
    <name type="common">Flavobacterium odoratum</name>
    <dbReference type="NCBI Taxonomy" id="256"/>
    <lineage>
        <taxon>Bacteria</taxon>
        <taxon>Pseudomonadati</taxon>
        <taxon>Bacteroidota</taxon>
        <taxon>Flavobacteriia</taxon>
        <taxon>Flavobacteriales</taxon>
        <taxon>Flavobacteriaceae</taxon>
        <taxon>Myroides</taxon>
    </lineage>
</organism>
<evidence type="ECO:0000259" key="4">
    <source>
        <dbReference type="Pfam" id="PF25973"/>
    </source>
</evidence>
<evidence type="ECO:0000259" key="3">
    <source>
        <dbReference type="Pfam" id="PF25954"/>
    </source>
</evidence>